<sequence>MSAAVLEPASSSKEQETKCPICLHDFSSPKVLACFHSFCKQCLFQQQTSEDRVTCQVCHVETILTPQLGVDGLLNDYGLQNICERRLYNKCGTPTGKSTSSTSARNDGLCDSVSLSVRCLEHRSQPLSFFCLTCNLAICGQCTESDHQRGSHEIQPIDVIADQQVQRMEMMVTEAAKKQQEVLETFRFIDDAQTRLHQQAISTIHESFETLISTVHELRQSLIKDLEVKFGMKQLALAVIDKDVQKVTKKMSQMIDFTRRLLAHSSPTEIMLFKPLIDTRIESFLNYDAKSELLGMNQLDSVRPLSRDACIPYLLDLIAQSGFDISSVTDLTGADDDECHSPSNFSVPTNPFGGELCPPKGVGYINSAALDGIWNHDSSQHDIDNELPYQLYPPRSQIKRQKMIYY</sequence>
<protein>
    <submittedName>
        <fullName evidence="2">RING-type E3 ubiquitin transferase</fullName>
    </submittedName>
</protein>
<proteinExistence type="predicted"/>
<evidence type="ECO:0000313" key="1">
    <source>
        <dbReference type="Proteomes" id="UP000887579"/>
    </source>
</evidence>
<organism evidence="1 2">
    <name type="scientific">Panagrolaimus sp. ES5</name>
    <dbReference type="NCBI Taxonomy" id="591445"/>
    <lineage>
        <taxon>Eukaryota</taxon>
        <taxon>Metazoa</taxon>
        <taxon>Ecdysozoa</taxon>
        <taxon>Nematoda</taxon>
        <taxon>Chromadorea</taxon>
        <taxon>Rhabditida</taxon>
        <taxon>Tylenchina</taxon>
        <taxon>Panagrolaimomorpha</taxon>
        <taxon>Panagrolaimoidea</taxon>
        <taxon>Panagrolaimidae</taxon>
        <taxon>Panagrolaimus</taxon>
    </lineage>
</organism>
<reference evidence="2" key="1">
    <citation type="submission" date="2022-11" db="UniProtKB">
        <authorList>
            <consortium name="WormBaseParasite"/>
        </authorList>
    </citation>
    <scope>IDENTIFICATION</scope>
</reference>
<accession>A0AC34FY64</accession>
<evidence type="ECO:0000313" key="2">
    <source>
        <dbReference type="WBParaSite" id="ES5_v2.g21788.t1"/>
    </source>
</evidence>
<dbReference type="Proteomes" id="UP000887579">
    <property type="component" value="Unplaced"/>
</dbReference>
<name>A0AC34FY64_9BILA</name>
<dbReference type="WBParaSite" id="ES5_v2.g21788.t1">
    <property type="protein sequence ID" value="ES5_v2.g21788.t1"/>
    <property type="gene ID" value="ES5_v2.g21788"/>
</dbReference>